<accession>A0A645D3Z4</accession>
<organism evidence="1">
    <name type="scientific">bioreactor metagenome</name>
    <dbReference type="NCBI Taxonomy" id="1076179"/>
    <lineage>
        <taxon>unclassified sequences</taxon>
        <taxon>metagenomes</taxon>
        <taxon>ecological metagenomes</taxon>
    </lineage>
</organism>
<dbReference type="AlphaFoldDB" id="A0A645D3Z4"/>
<sequence>MLDRYFLVYWQVKAHRRHFGYREEVTPKTADSIIVDIPINGNAKSSSVDFLVTIQQFQRTLFVVHIIDIRFGNAFGKHEAVSRGRNTQNGLV</sequence>
<reference evidence="1" key="1">
    <citation type="submission" date="2019-08" db="EMBL/GenBank/DDBJ databases">
        <authorList>
            <person name="Kucharzyk K."/>
            <person name="Murdoch R.W."/>
            <person name="Higgins S."/>
            <person name="Loffler F."/>
        </authorList>
    </citation>
    <scope>NUCLEOTIDE SEQUENCE</scope>
</reference>
<comment type="caution">
    <text evidence="1">The sequence shown here is derived from an EMBL/GenBank/DDBJ whole genome shotgun (WGS) entry which is preliminary data.</text>
</comment>
<protein>
    <submittedName>
        <fullName evidence="1">Uncharacterized protein</fullName>
    </submittedName>
</protein>
<gene>
    <name evidence="1" type="ORF">SDC9_130956</name>
</gene>
<dbReference type="EMBL" id="VSSQ01032579">
    <property type="protein sequence ID" value="MPM83887.1"/>
    <property type="molecule type" value="Genomic_DNA"/>
</dbReference>
<name>A0A645D3Z4_9ZZZZ</name>
<evidence type="ECO:0000313" key="1">
    <source>
        <dbReference type="EMBL" id="MPM83887.1"/>
    </source>
</evidence>
<proteinExistence type="predicted"/>